<evidence type="ECO:0000313" key="3">
    <source>
        <dbReference type="Proteomes" id="UP000295777"/>
    </source>
</evidence>
<dbReference type="RefSeq" id="WP_132526707.1">
    <property type="nucleotide sequence ID" value="NZ_SMFV01000004.1"/>
</dbReference>
<keyword evidence="3" id="KW-1185">Reference proteome</keyword>
<gene>
    <name evidence="2" type="ORF">CLV27_1148</name>
</gene>
<dbReference type="InterPro" id="IPR020568">
    <property type="entry name" value="Ribosomal_Su5_D2-typ_SF"/>
</dbReference>
<dbReference type="InterPro" id="IPR014721">
    <property type="entry name" value="Ribsml_uS5_D2-typ_fold_subgr"/>
</dbReference>
<dbReference type="PANTHER" id="PTHR32039">
    <property type="entry name" value="MAGNESIUM-CHELATASE SUBUNIT CHLI"/>
    <property type="match status" value="1"/>
</dbReference>
<dbReference type="PANTHER" id="PTHR32039:SF7">
    <property type="entry name" value="COMPETENCE PROTEIN COMM"/>
    <property type="match status" value="1"/>
</dbReference>
<feature type="domain" description="Magnesium chelatase ChlI-like catalytic" evidence="1">
    <location>
        <begin position="190"/>
        <end position="286"/>
    </location>
</feature>
<dbReference type="InterPro" id="IPR045006">
    <property type="entry name" value="CHLI-like"/>
</dbReference>
<name>A0A4R1GBG7_9BACT</name>
<dbReference type="Proteomes" id="UP000295777">
    <property type="component" value="Unassembled WGS sequence"/>
</dbReference>
<dbReference type="Gene3D" id="3.40.50.300">
    <property type="entry name" value="P-loop containing nucleotide triphosphate hydrolases"/>
    <property type="match status" value="1"/>
</dbReference>
<dbReference type="SUPFAM" id="SSF52540">
    <property type="entry name" value="P-loop containing nucleoside triphosphate hydrolases"/>
    <property type="match status" value="1"/>
</dbReference>
<dbReference type="Pfam" id="PF13541">
    <property type="entry name" value="ChlI"/>
    <property type="match status" value="1"/>
</dbReference>
<dbReference type="GO" id="GO:0005524">
    <property type="term" value="F:ATP binding"/>
    <property type="evidence" value="ECO:0007669"/>
    <property type="project" value="InterPro"/>
</dbReference>
<evidence type="ECO:0000313" key="2">
    <source>
        <dbReference type="EMBL" id="TCK03835.1"/>
    </source>
</evidence>
<organism evidence="2 3">
    <name type="scientific">Phorcysia thermohydrogeniphila</name>
    <dbReference type="NCBI Taxonomy" id="936138"/>
    <lineage>
        <taxon>Bacteria</taxon>
        <taxon>Pseudomonadati</taxon>
        <taxon>Aquificota</taxon>
        <taxon>Aquificia</taxon>
        <taxon>Desulfurobacteriales</taxon>
        <taxon>Desulfurobacteriaceae</taxon>
        <taxon>Phorcysia</taxon>
    </lineage>
</organism>
<dbReference type="InterPro" id="IPR027417">
    <property type="entry name" value="P-loop_NTPase"/>
</dbReference>
<dbReference type="AlphaFoldDB" id="A0A4R1GBG7"/>
<reference evidence="2 3" key="1">
    <citation type="submission" date="2019-03" db="EMBL/GenBank/DDBJ databases">
        <title>Genomic Encyclopedia of Archaeal and Bacterial Type Strains, Phase II (KMG-II): from individual species to whole genera.</title>
        <authorList>
            <person name="Goeker M."/>
        </authorList>
    </citation>
    <scope>NUCLEOTIDE SEQUENCE [LARGE SCALE GENOMIC DNA]</scope>
    <source>
        <strain evidence="2 3">DSM 24425</strain>
    </source>
</reference>
<dbReference type="Pfam" id="PF01078">
    <property type="entry name" value="Mg_chelatase"/>
    <property type="match status" value="1"/>
</dbReference>
<evidence type="ECO:0000259" key="1">
    <source>
        <dbReference type="Pfam" id="PF01078"/>
    </source>
</evidence>
<dbReference type="OrthoDB" id="9813147at2"/>
<accession>A0A4R1GBG7</accession>
<dbReference type="EMBL" id="SMFV01000004">
    <property type="protein sequence ID" value="TCK03835.1"/>
    <property type="molecule type" value="Genomic_DNA"/>
</dbReference>
<sequence>MVSTVISYTTVGVDALEVFVEVDAGRGLPGVTIVGLPDSAVKESKERVRAAIVNSGYPFPTKKVVVNLAPADLRKEGTLYDLPIALGILATAGLLSEESLRNYIVAGELGLKGEVTKVKGVLPAAILAKERGYKGLIIPPENVEEALLIEGIEVIPVKNLVEAVAFLNGDIEIPPAKALGLNLELSYDVDMADIVGQLHAKRALEIAAAGHHNVFMVGPPGSGKTMLARRMPTIMPPMTEEEIVETSKIYSIAGLTEEVPVTRRPFRAPHSSSSDVSLIGGGCRIQKFLQLSNKYCDSTKFIATEEQLCLP</sequence>
<dbReference type="SUPFAM" id="SSF54211">
    <property type="entry name" value="Ribosomal protein S5 domain 2-like"/>
    <property type="match status" value="1"/>
</dbReference>
<dbReference type="InterPro" id="IPR000523">
    <property type="entry name" value="Mg_chelatse_chII-like_cat_dom"/>
</dbReference>
<comment type="caution">
    <text evidence="2">The sequence shown here is derived from an EMBL/GenBank/DDBJ whole genome shotgun (WGS) entry which is preliminary data.</text>
</comment>
<protein>
    <submittedName>
        <fullName evidence="2">Mg chelatase-like protein</fullName>
    </submittedName>
</protein>
<proteinExistence type="predicted"/>
<dbReference type="Gene3D" id="3.30.230.10">
    <property type="match status" value="1"/>
</dbReference>